<feature type="transmembrane region" description="Helical" evidence="8">
    <location>
        <begin position="214"/>
        <end position="233"/>
    </location>
</feature>
<feature type="domain" description="Type II secretion system protein GspF" evidence="9">
    <location>
        <begin position="264"/>
        <end position="387"/>
    </location>
</feature>
<protein>
    <recommendedName>
        <fullName evidence="9">Type II secretion system protein GspF domain-containing protein</fullName>
    </recommendedName>
</protein>
<dbReference type="Gene3D" id="1.20.81.30">
    <property type="entry name" value="Type II secretion system (T2SS), domain F"/>
    <property type="match status" value="2"/>
</dbReference>
<dbReference type="PRINTS" id="PR00812">
    <property type="entry name" value="BCTERIALGSPF"/>
</dbReference>
<reference evidence="10 11" key="1">
    <citation type="journal article" date="2016" name="Nat. Commun.">
        <title>Thousands of microbial genomes shed light on interconnected biogeochemical processes in an aquifer system.</title>
        <authorList>
            <person name="Anantharaman K."/>
            <person name="Brown C.T."/>
            <person name="Hug L.A."/>
            <person name="Sharon I."/>
            <person name="Castelle C.J."/>
            <person name="Probst A.J."/>
            <person name="Thomas B.C."/>
            <person name="Singh A."/>
            <person name="Wilkins M.J."/>
            <person name="Karaoz U."/>
            <person name="Brodie E.L."/>
            <person name="Williams K.H."/>
            <person name="Hubbard S.S."/>
            <person name="Banfield J.F."/>
        </authorList>
    </citation>
    <scope>NUCLEOTIDE SEQUENCE [LARGE SCALE GENOMIC DNA]</scope>
</reference>
<evidence type="ECO:0000256" key="3">
    <source>
        <dbReference type="ARBA" id="ARBA00022475"/>
    </source>
</evidence>
<keyword evidence="7 8" id="KW-0472">Membrane</keyword>
<evidence type="ECO:0000256" key="4">
    <source>
        <dbReference type="ARBA" id="ARBA00022519"/>
    </source>
</evidence>
<dbReference type="GO" id="GO:0005886">
    <property type="term" value="C:plasma membrane"/>
    <property type="evidence" value="ECO:0007669"/>
    <property type="project" value="UniProtKB-SubCell"/>
</dbReference>
<dbReference type="Proteomes" id="UP000178796">
    <property type="component" value="Unassembled WGS sequence"/>
</dbReference>
<dbReference type="InterPro" id="IPR042094">
    <property type="entry name" value="T2SS_GspF_sf"/>
</dbReference>
<dbReference type="InterPro" id="IPR003004">
    <property type="entry name" value="GspF/PilC"/>
</dbReference>
<evidence type="ECO:0000256" key="1">
    <source>
        <dbReference type="ARBA" id="ARBA00004429"/>
    </source>
</evidence>
<feature type="domain" description="Type II secretion system protein GspF" evidence="9">
    <location>
        <begin position="61"/>
        <end position="184"/>
    </location>
</feature>
<comment type="caution">
    <text evidence="10">The sequence shown here is derived from an EMBL/GenBank/DDBJ whole genome shotgun (WGS) entry which is preliminary data.</text>
</comment>
<evidence type="ECO:0000256" key="7">
    <source>
        <dbReference type="ARBA" id="ARBA00023136"/>
    </source>
</evidence>
<evidence type="ECO:0000256" key="5">
    <source>
        <dbReference type="ARBA" id="ARBA00022692"/>
    </source>
</evidence>
<feature type="transmembrane region" description="Helical" evidence="8">
    <location>
        <begin position="368"/>
        <end position="389"/>
    </location>
</feature>
<evidence type="ECO:0000313" key="11">
    <source>
        <dbReference type="Proteomes" id="UP000178796"/>
    </source>
</evidence>
<sequence>RTQAGELQTGSVEAVNREAALNILTGHQLFILTLESLERRRFADTMFGFFNRVRLVDLVVFTRQFATLLEAKIPLSDALKTLARQTRNVILKEAVGELSADIDAGLTLSQALEKHGKIFSEFFVNMVRSAEVTGRMEEVMTFLADYLEKEAVLLSKVRNALIYPVIVVALFIIVAGLMLTTVIPQVKPIFEEAGVQLPFFTKILLLSGDFLLNWWWALIMAVAVLFFLVLDYLETEEGKAVFDQFRVEVPVIGNLFRKLYVARFAEALSVLLKGGVPVAQAIEIAGHTIGNYVYQDLLHEAAEGVRRGELLSQIFEKSQVYFPPLVAQMIAIGETTGRLDDMLSRISRFYSREVDNIVGNLVELIQPALMVSIGVLVGLLFASILLPLYDLAQAF</sequence>
<dbReference type="Pfam" id="PF00482">
    <property type="entry name" value="T2SSF"/>
    <property type="match status" value="2"/>
</dbReference>
<proteinExistence type="inferred from homology"/>
<keyword evidence="5 8" id="KW-0812">Transmembrane</keyword>
<feature type="non-terminal residue" evidence="10">
    <location>
        <position position="1"/>
    </location>
</feature>
<comment type="similarity">
    <text evidence="2">Belongs to the GSP F family.</text>
</comment>
<evidence type="ECO:0000256" key="8">
    <source>
        <dbReference type="SAM" id="Phobius"/>
    </source>
</evidence>
<evidence type="ECO:0000256" key="2">
    <source>
        <dbReference type="ARBA" id="ARBA00005745"/>
    </source>
</evidence>
<accession>A0A1G2CI30</accession>
<comment type="subcellular location">
    <subcellularLocation>
        <location evidence="1">Cell inner membrane</location>
        <topology evidence="1">Multi-pass membrane protein</topology>
    </subcellularLocation>
</comment>
<dbReference type="AlphaFoldDB" id="A0A1G2CI30"/>
<evidence type="ECO:0000313" key="10">
    <source>
        <dbReference type="EMBL" id="OGZ00068.1"/>
    </source>
</evidence>
<feature type="transmembrane region" description="Helical" evidence="8">
    <location>
        <begin position="161"/>
        <end position="183"/>
    </location>
</feature>
<evidence type="ECO:0000259" key="9">
    <source>
        <dbReference type="Pfam" id="PF00482"/>
    </source>
</evidence>
<keyword evidence="3" id="KW-1003">Cell membrane</keyword>
<keyword evidence="6 8" id="KW-1133">Transmembrane helix</keyword>
<evidence type="ECO:0000256" key="6">
    <source>
        <dbReference type="ARBA" id="ARBA00022989"/>
    </source>
</evidence>
<keyword evidence="4" id="KW-0997">Cell inner membrane</keyword>
<dbReference type="InterPro" id="IPR018076">
    <property type="entry name" value="T2SS_GspF_dom"/>
</dbReference>
<name>A0A1G2CI30_9BACT</name>
<dbReference type="EMBL" id="MHKY01000002">
    <property type="protein sequence ID" value="OGZ00068.1"/>
    <property type="molecule type" value="Genomic_DNA"/>
</dbReference>
<dbReference type="FunFam" id="1.20.81.30:FF:000001">
    <property type="entry name" value="Type II secretion system protein F"/>
    <property type="match status" value="2"/>
</dbReference>
<dbReference type="PANTHER" id="PTHR30012">
    <property type="entry name" value="GENERAL SECRETION PATHWAY PROTEIN"/>
    <property type="match status" value="1"/>
</dbReference>
<organism evidence="10 11">
    <name type="scientific">Candidatus Liptonbacteria bacterium RIFCSPHIGHO2_12_FULL_60_13</name>
    <dbReference type="NCBI Taxonomy" id="1798648"/>
    <lineage>
        <taxon>Bacteria</taxon>
        <taxon>Candidatus Liptoniibacteriota</taxon>
    </lineage>
</organism>
<dbReference type="PANTHER" id="PTHR30012:SF0">
    <property type="entry name" value="TYPE II SECRETION SYSTEM PROTEIN F-RELATED"/>
    <property type="match status" value="1"/>
</dbReference>
<gene>
    <name evidence="10" type="ORF">A3E09_02770</name>
</gene>